<keyword evidence="5" id="KW-0238">DNA-binding</keyword>
<dbReference type="InterPro" id="IPR001138">
    <property type="entry name" value="Zn2Cys6_DnaBD"/>
</dbReference>
<dbReference type="GO" id="GO:0000981">
    <property type="term" value="F:DNA-binding transcription factor activity, RNA polymerase II-specific"/>
    <property type="evidence" value="ECO:0007669"/>
    <property type="project" value="InterPro"/>
</dbReference>
<keyword evidence="3" id="KW-0862">Zinc</keyword>
<evidence type="ECO:0000313" key="11">
    <source>
        <dbReference type="Proteomes" id="UP000789405"/>
    </source>
</evidence>
<keyword evidence="4" id="KW-0805">Transcription regulation</keyword>
<keyword evidence="2" id="KW-0479">Metal-binding</keyword>
<keyword evidence="11" id="KW-1185">Reference proteome</keyword>
<protein>
    <submittedName>
        <fullName evidence="10">16207_t:CDS:1</fullName>
    </submittedName>
</protein>
<feature type="region of interest" description="Disordered" evidence="8">
    <location>
        <begin position="91"/>
        <end position="113"/>
    </location>
</feature>
<dbReference type="SMART" id="SM00066">
    <property type="entry name" value="GAL4"/>
    <property type="match status" value="1"/>
</dbReference>
<organism evidence="10 11">
    <name type="scientific">Dentiscutata erythropus</name>
    <dbReference type="NCBI Taxonomy" id="1348616"/>
    <lineage>
        <taxon>Eukaryota</taxon>
        <taxon>Fungi</taxon>
        <taxon>Fungi incertae sedis</taxon>
        <taxon>Mucoromycota</taxon>
        <taxon>Glomeromycotina</taxon>
        <taxon>Glomeromycetes</taxon>
        <taxon>Diversisporales</taxon>
        <taxon>Gigasporaceae</taxon>
        <taxon>Dentiscutata</taxon>
    </lineage>
</organism>
<dbReference type="GO" id="GO:0003677">
    <property type="term" value="F:DNA binding"/>
    <property type="evidence" value="ECO:0007669"/>
    <property type="project" value="UniProtKB-KW"/>
</dbReference>
<keyword evidence="7" id="KW-0539">Nucleus</keyword>
<proteinExistence type="predicted"/>
<sequence>MAAYIPNYTDYFNINHYNYNYNPGIPCLIQNIQTGMPSQGSQPKKHSDPEKKTRFYVKQACTNCRAKKEKCSGEEKCSNCIRRNKECIYVSSGKKRGPKPKEPLKPTLSNILN</sequence>
<feature type="domain" description="Zn(2)-C6 fungal-type" evidence="9">
    <location>
        <begin position="60"/>
        <end position="89"/>
    </location>
</feature>
<evidence type="ECO:0000256" key="3">
    <source>
        <dbReference type="ARBA" id="ARBA00022833"/>
    </source>
</evidence>
<dbReference type="GO" id="GO:0008270">
    <property type="term" value="F:zinc ion binding"/>
    <property type="evidence" value="ECO:0007669"/>
    <property type="project" value="InterPro"/>
</dbReference>
<evidence type="ECO:0000256" key="8">
    <source>
        <dbReference type="SAM" id="MobiDB-lite"/>
    </source>
</evidence>
<dbReference type="PROSITE" id="PS50048">
    <property type="entry name" value="ZN2_CY6_FUNGAL_2"/>
    <property type="match status" value="1"/>
</dbReference>
<keyword evidence="6" id="KW-0804">Transcription</keyword>
<dbReference type="CDD" id="cd00067">
    <property type="entry name" value="GAL4"/>
    <property type="match status" value="1"/>
</dbReference>
<evidence type="ECO:0000256" key="7">
    <source>
        <dbReference type="ARBA" id="ARBA00023242"/>
    </source>
</evidence>
<dbReference type="SUPFAM" id="SSF57701">
    <property type="entry name" value="Zn2/Cys6 DNA-binding domain"/>
    <property type="match status" value="1"/>
</dbReference>
<dbReference type="PROSITE" id="PS00463">
    <property type="entry name" value="ZN2_CY6_FUNGAL_1"/>
    <property type="match status" value="1"/>
</dbReference>
<dbReference type="GO" id="GO:0005634">
    <property type="term" value="C:nucleus"/>
    <property type="evidence" value="ECO:0007669"/>
    <property type="project" value="UniProtKB-SubCell"/>
</dbReference>
<evidence type="ECO:0000313" key="10">
    <source>
        <dbReference type="EMBL" id="CAG8536241.1"/>
    </source>
</evidence>
<gene>
    <name evidence="10" type="ORF">DERYTH_LOCUS4585</name>
</gene>
<dbReference type="Gene3D" id="4.10.240.10">
    <property type="entry name" value="Zn(2)-C6 fungal-type DNA-binding domain"/>
    <property type="match status" value="1"/>
</dbReference>
<dbReference type="OrthoDB" id="2123952at2759"/>
<accession>A0A9N9FIP6</accession>
<dbReference type="Proteomes" id="UP000789405">
    <property type="component" value="Unassembled WGS sequence"/>
</dbReference>
<dbReference type="AlphaFoldDB" id="A0A9N9FIP6"/>
<evidence type="ECO:0000256" key="6">
    <source>
        <dbReference type="ARBA" id="ARBA00023163"/>
    </source>
</evidence>
<evidence type="ECO:0000256" key="4">
    <source>
        <dbReference type="ARBA" id="ARBA00023015"/>
    </source>
</evidence>
<dbReference type="InterPro" id="IPR036864">
    <property type="entry name" value="Zn2-C6_fun-type_DNA-bd_sf"/>
</dbReference>
<comment type="subcellular location">
    <subcellularLocation>
        <location evidence="1">Nucleus</location>
    </subcellularLocation>
</comment>
<evidence type="ECO:0000256" key="5">
    <source>
        <dbReference type="ARBA" id="ARBA00023125"/>
    </source>
</evidence>
<dbReference type="InterPro" id="IPR050797">
    <property type="entry name" value="Carb_Metab_Trans_Reg"/>
</dbReference>
<name>A0A9N9FIP6_9GLOM</name>
<dbReference type="PANTHER" id="PTHR31668:SF18">
    <property type="entry name" value="MALTOSE FERMENTATION REGULATORY PROTEIN MAL13-RELATED"/>
    <property type="match status" value="1"/>
</dbReference>
<dbReference type="EMBL" id="CAJVPY010001780">
    <property type="protein sequence ID" value="CAG8536241.1"/>
    <property type="molecule type" value="Genomic_DNA"/>
</dbReference>
<evidence type="ECO:0000256" key="1">
    <source>
        <dbReference type="ARBA" id="ARBA00004123"/>
    </source>
</evidence>
<evidence type="ECO:0000256" key="2">
    <source>
        <dbReference type="ARBA" id="ARBA00022723"/>
    </source>
</evidence>
<comment type="caution">
    <text evidence="10">The sequence shown here is derived from an EMBL/GenBank/DDBJ whole genome shotgun (WGS) entry which is preliminary data.</text>
</comment>
<reference evidence="10" key="1">
    <citation type="submission" date="2021-06" db="EMBL/GenBank/DDBJ databases">
        <authorList>
            <person name="Kallberg Y."/>
            <person name="Tangrot J."/>
            <person name="Rosling A."/>
        </authorList>
    </citation>
    <scope>NUCLEOTIDE SEQUENCE</scope>
    <source>
        <strain evidence="10">MA453B</strain>
    </source>
</reference>
<evidence type="ECO:0000259" key="9">
    <source>
        <dbReference type="PROSITE" id="PS50048"/>
    </source>
</evidence>
<dbReference type="PANTHER" id="PTHR31668">
    <property type="entry name" value="GLUCOSE TRANSPORT TRANSCRIPTION REGULATOR RGT1-RELATED-RELATED"/>
    <property type="match status" value="1"/>
</dbReference>
<dbReference type="Pfam" id="PF00172">
    <property type="entry name" value="Zn_clus"/>
    <property type="match status" value="1"/>
</dbReference>